<keyword evidence="1" id="KW-0812">Transmembrane</keyword>
<dbReference type="EMBL" id="SLZV01000009">
    <property type="protein sequence ID" value="TCS68335.1"/>
    <property type="molecule type" value="Genomic_DNA"/>
</dbReference>
<keyword evidence="1" id="KW-0472">Membrane</keyword>
<dbReference type="Proteomes" id="UP000294613">
    <property type="component" value="Unassembled WGS sequence"/>
</dbReference>
<feature type="transmembrane region" description="Helical" evidence="1">
    <location>
        <begin position="69"/>
        <end position="92"/>
    </location>
</feature>
<sequence>MNYNQGYQQNYNQNYSGNSGKKPLDAPLSMGEWLLTILAGLVPCVGIVLYFIWAFGANTNINRKNYSRAMLIVMAVVIVLYTLFFVVFGIAMSNALYY</sequence>
<keyword evidence="1" id="KW-1133">Transmembrane helix</keyword>
<dbReference type="EMBL" id="BHEO01000008">
    <property type="protein sequence ID" value="GBU06369.1"/>
    <property type="molecule type" value="Genomic_DNA"/>
</dbReference>
<protein>
    <submittedName>
        <fullName evidence="3">Uncharacterized protein</fullName>
    </submittedName>
</protein>
<dbReference type="RefSeq" id="WP_242990191.1">
    <property type="nucleotide sequence ID" value="NZ_BHEO01000008.1"/>
</dbReference>
<evidence type="ECO:0000313" key="2">
    <source>
        <dbReference type="EMBL" id="GBU06369.1"/>
    </source>
</evidence>
<organism evidence="3 4">
    <name type="scientific">Faecalimonas umbilicata</name>
    <dbReference type="NCBI Taxonomy" id="1912855"/>
    <lineage>
        <taxon>Bacteria</taxon>
        <taxon>Bacillati</taxon>
        <taxon>Bacillota</taxon>
        <taxon>Clostridia</taxon>
        <taxon>Lachnospirales</taxon>
        <taxon>Lachnospiraceae</taxon>
        <taxon>Faecalimonas</taxon>
    </lineage>
</organism>
<name>A0A4R3JNZ6_9FIRM</name>
<feature type="transmembrane region" description="Helical" evidence="1">
    <location>
        <begin position="33"/>
        <end position="57"/>
    </location>
</feature>
<comment type="caution">
    <text evidence="3">The sequence shown here is derived from an EMBL/GenBank/DDBJ whole genome shotgun (WGS) entry which is preliminary data.</text>
</comment>
<accession>A0A4R3JNZ6</accession>
<evidence type="ECO:0000256" key="1">
    <source>
        <dbReference type="SAM" id="Phobius"/>
    </source>
</evidence>
<dbReference type="AlphaFoldDB" id="A0A4R3JNZ6"/>
<evidence type="ECO:0000313" key="4">
    <source>
        <dbReference type="Proteomes" id="UP000294613"/>
    </source>
</evidence>
<reference evidence="3 4" key="2">
    <citation type="submission" date="2019-03" db="EMBL/GenBank/DDBJ databases">
        <title>Genomic Encyclopedia of Type Strains, Phase IV (KMG-IV): sequencing the most valuable type-strain genomes for metagenomic binning, comparative biology and taxonomic classification.</title>
        <authorList>
            <person name="Goeker M."/>
        </authorList>
    </citation>
    <scope>NUCLEOTIDE SEQUENCE [LARGE SCALE GENOMIC DNA]</scope>
    <source>
        <strain evidence="3 4">DSM 103426</strain>
    </source>
</reference>
<reference evidence="2 5" key="1">
    <citation type="journal article" date="2018" name="Int. J. Syst. Evol. Microbiol.">
        <title>Draft Genome Sequence of Faecalimonas umbilicata JCM 30896T, an Acetate-Producing Bacterium Isolated from Human Feces.</title>
        <authorList>
            <person name="Sakamoto M."/>
            <person name="Ikeyama N."/>
            <person name="Yuki M."/>
            <person name="Ohkuma M."/>
        </authorList>
    </citation>
    <scope>NUCLEOTIDE SEQUENCE [LARGE SCALE GENOMIC DNA]</scope>
    <source>
        <strain evidence="2 5">EGH7</strain>
    </source>
</reference>
<dbReference type="Proteomes" id="UP000702954">
    <property type="component" value="Unassembled WGS sequence"/>
</dbReference>
<keyword evidence="5" id="KW-1185">Reference proteome</keyword>
<proteinExistence type="predicted"/>
<gene>
    <name evidence="3" type="ORF">EDD74_10939</name>
    <name evidence="2" type="ORF">FAEUMB_29100</name>
</gene>
<evidence type="ECO:0000313" key="3">
    <source>
        <dbReference type="EMBL" id="TCS68335.1"/>
    </source>
</evidence>
<evidence type="ECO:0000313" key="5">
    <source>
        <dbReference type="Proteomes" id="UP000702954"/>
    </source>
</evidence>